<protein>
    <submittedName>
        <fullName evidence="2">Uncharacterized protein</fullName>
    </submittedName>
</protein>
<sequence length="170" mass="18718">MTEDWRRVDLPNGTSVPVRRNSPADAAFSHDVTALGSGVPMSWSLGALGDLMWMRLPETRPFLAERIARAVQDAIDQDDELILLVGPVAADALWHPVMRPALDSYPNTKDRVAAQFLVVGEAYLADHPDWDATRGALENYVFSNLQEPEYRHIVEEVDPALASLIEAVGG</sequence>
<accession>A0ABV9S9I7</accession>
<evidence type="ECO:0000256" key="1">
    <source>
        <dbReference type="SAM" id="MobiDB-lite"/>
    </source>
</evidence>
<proteinExistence type="predicted"/>
<dbReference type="Proteomes" id="UP001595859">
    <property type="component" value="Unassembled WGS sequence"/>
</dbReference>
<dbReference type="EMBL" id="JBHSIS010000016">
    <property type="protein sequence ID" value="MFC4856945.1"/>
    <property type="molecule type" value="Genomic_DNA"/>
</dbReference>
<name>A0ABV9S9I7_9PSEU</name>
<gene>
    <name evidence="2" type="ORF">ACFPCV_25905</name>
</gene>
<comment type="caution">
    <text evidence="2">The sequence shown here is derived from an EMBL/GenBank/DDBJ whole genome shotgun (WGS) entry which is preliminary data.</text>
</comment>
<feature type="region of interest" description="Disordered" evidence="1">
    <location>
        <begin position="1"/>
        <end position="22"/>
    </location>
</feature>
<keyword evidence="3" id="KW-1185">Reference proteome</keyword>
<dbReference type="RefSeq" id="WP_378058937.1">
    <property type="nucleotide sequence ID" value="NZ_JBHSIS010000016.1"/>
</dbReference>
<reference evidence="3" key="1">
    <citation type="journal article" date="2019" name="Int. J. Syst. Evol. Microbiol.">
        <title>The Global Catalogue of Microorganisms (GCM) 10K type strain sequencing project: providing services to taxonomists for standard genome sequencing and annotation.</title>
        <authorList>
            <consortium name="The Broad Institute Genomics Platform"/>
            <consortium name="The Broad Institute Genome Sequencing Center for Infectious Disease"/>
            <person name="Wu L."/>
            <person name="Ma J."/>
        </authorList>
    </citation>
    <scope>NUCLEOTIDE SEQUENCE [LARGE SCALE GENOMIC DNA]</scope>
    <source>
        <strain evidence="3">ZS-22-S1</strain>
    </source>
</reference>
<organism evidence="2 3">
    <name type="scientific">Actinophytocola glycyrrhizae</name>
    <dbReference type="NCBI Taxonomy" id="2044873"/>
    <lineage>
        <taxon>Bacteria</taxon>
        <taxon>Bacillati</taxon>
        <taxon>Actinomycetota</taxon>
        <taxon>Actinomycetes</taxon>
        <taxon>Pseudonocardiales</taxon>
        <taxon>Pseudonocardiaceae</taxon>
    </lineage>
</organism>
<evidence type="ECO:0000313" key="2">
    <source>
        <dbReference type="EMBL" id="MFC4856945.1"/>
    </source>
</evidence>
<evidence type="ECO:0000313" key="3">
    <source>
        <dbReference type="Proteomes" id="UP001595859"/>
    </source>
</evidence>